<evidence type="ECO:0000256" key="2">
    <source>
        <dbReference type="SAM" id="SignalP"/>
    </source>
</evidence>
<sequence length="457" mass="50468">MKKFIFSVALSSFLCSVNVNAQIGKRFPSELKVVKDPVTGTMLTFLTSKPMGDSKIYQTHNQWTSDGQWLIFRSNRVEGEAMAVNEKTGEMVQVTEGGYIGMLNVARNSMKLYFMRKVADNGVKQNKKENIRRFAPTSMEIVEVDLAKLLADSTTDKLKKADYYQRVCGTTNPEMGAGGDLALDGDENWAYFRVGKEYAAKYLPEGTKLEENFGPRKMGAGPAGIAAMNVHSGEIKYVISVPFQIGHIQTNPWIPGEIIFCWETGGKSPQRTWTVMSDGTGLRPLYRESEYEWVTHEAVISKDEVAIAIMGHRKIQGLDTTGTAVSGANPGQEAAWGPSGTREKPTGLGIVNLRTQEMKIAGQTDSGSGLWHVSGSPDGRWAVGDDFSRSVYLIDRHTNEMLLLTTGHKTTAADHPHPTMSPDGTKIQIQSAMLSDDDKSMNICIIPVPEDWLKRKY</sequence>
<name>A0ABW8XYJ2_9FLAO</name>
<accession>A0ABW8XYJ2</accession>
<evidence type="ECO:0008006" key="5">
    <source>
        <dbReference type="Google" id="ProtNLM"/>
    </source>
</evidence>
<feature type="chain" id="PRO_5046953443" description="Oligogalacturonide lyase" evidence="2">
    <location>
        <begin position="22"/>
        <end position="457"/>
    </location>
</feature>
<proteinExistence type="predicted"/>
<organism evidence="3 4">
    <name type="scientific">Flavobacterium plantiphilum</name>
    <dbReference type="NCBI Taxonomy" id="3163297"/>
    <lineage>
        <taxon>Bacteria</taxon>
        <taxon>Pseudomonadati</taxon>
        <taxon>Bacteroidota</taxon>
        <taxon>Flavobacteriia</taxon>
        <taxon>Flavobacteriales</taxon>
        <taxon>Flavobacteriaceae</taxon>
        <taxon>Flavobacterium</taxon>
    </lineage>
</organism>
<dbReference type="EMBL" id="JBELQA010000010">
    <property type="protein sequence ID" value="MFL9832173.1"/>
    <property type="molecule type" value="Genomic_DNA"/>
</dbReference>
<reference evidence="3 4" key="1">
    <citation type="submission" date="2024-06" db="EMBL/GenBank/DDBJ databases">
        <authorList>
            <person name="Kaempfer P."/>
            <person name="Viver T."/>
        </authorList>
    </citation>
    <scope>NUCLEOTIDE SEQUENCE [LARGE SCALE GENOMIC DNA]</scope>
    <source>
        <strain evidence="3 4">ST-87</strain>
    </source>
</reference>
<evidence type="ECO:0000313" key="4">
    <source>
        <dbReference type="Proteomes" id="UP001629260"/>
    </source>
</evidence>
<evidence type="ECO:0000256" key="1">
    <source>
        <dbReference type="SAM" id="MobiDB-lite"/>
    </source>
</evidence>
<dbReference type="Gene3D" id="2.130.10.10">
    <property type="entry name" value="YVTN repeat-like/Quinoprotein amine dehydrogenase"/>
    <property type="match status" value="1"/>
</dbReference>
<dbReference type="InterPro" id="IPR011044">
    <property type="entry name" value="Quino_amine_DH_bsu"/>
</dbReference>
<keyword evidence="2" id="KW-0732">Signal</keyword>
<gene>
    <name evidence="3" type="ORF">ABS764_15075</name>
</gene>
<feature type="region of interest" description="Disordered" evidence="1">
    <location>
        <begin position="321"/>
        <end position="345"/>
    </location>
</feature>
<dbReference type="InterPro" id="IPR015943">
    <property type="entry name" value="WD40/YVTN_repeat-like_dom_sf"/>
</dbReference>
<comment type="caution">
    <text evidence="3">The sequence shown here is derived from an EMBL/GenBank/DDBJ whole genome shotgun (WGS) entry which is preliminary data.</text>
</comment>
<dbReference type="Proteomes" id="UP001629260">
    <property type="component" value="Unassembled WGS sequence"/>
</dbReference>
<evidence type="ECO:0000313" key="3">
    <source>
        <dbReference type="EMBL" id="MFL9832173.1"/>
    </source>
</evidence>
<keyword evidence="4" id="KW-1185">Reference proteome</keyword>
<feature type="signal peptide" evidence="2">
    <location>
        <begin position="1"/>
        <end position="21"/>
    </location>
</feature>
<dbReference type="SUPFAM" id="SSF50969">
    <property type="entry name" value="YVTN repeat-like/Quinoprotein amine dehydrogenase"/>
    <property type="match status" value="1"/>
</dbReference>
<protein>
    <recommendedName>
        <fullName evidence="5">Oligogalacturonide lyase</fullName>
    </recommendedName>
</protein>
<dbReference type="RefSeq" id="WP_408082622.1">
    <property type="nucleotide sequence ID" value="NZ_JBELQA010000010.1"/>
</dbReference>